<evidence type="ECO:0008006" key="4">
    <source>
        <dbReference type="Google" id="ProtNLM"/>
    </source>
</evidence>
<dbReference type="InterPro" id="IPR004156">
    <property type="entry name" value="OATP"/>
</dbReference>
<proteinExistence type="predicted"/>
<dbReference type="PANTHER" id="PTHR11388">
    <property type="entry name" value="ORGANIC ANION TRANSPORTER"/>
    <property type="match status" value="1"/>
</dbReference>
<evidence type="ECO:0000256" key="2">
    <source>
        <dbReference type="SAM" id="Phobius"/>
    </source>
</evidence>
<dbReference type="Proteomes" id="UP000030758">
    <property type="component" value="Unassembled WGS sequence"/>
</dbReference>
<protein>
    <recommendedName>
        <fullName evidence="4">Major facilitator superfamily (MFS) profile domain-containing protein</fullName>
    </recommendedName>
</protein>
<feature type="transmembrane region" description="Helical" evidence="2">
    <location>
        <begin position="343"/>
        <end position="366"/>
    </location>
</feature>
<dbReference type="Pfam" id="PF03137">
    <property type="entry name" value="OATP"/>
    <property type="match status" value="2"/>
</dbReference>
<dbReference type="Gene3D" id="1.20.1250.20">
    <property type="entry name" value="MFS general substrate transporter like domains"/>
    <property type="match status" value="2"/>
</dbReference>
<keyword evidence="2" id="KW-0812">Transmembrane</keyword>
<name>A0A085N8C9_9BILA</name>
<dbReference type="GO" id="GO:0043252">
    <property type="term" value="P:sodium-independent organic anion transport"/>
    <property type="evidence" value="ECO:0007669"/>
    <property type="project" value="TreeGrafter"/>
</dbReference>
<feature type="transmembrane region" description="Helical" evidence="2">
    <location>
        <begin position="53"/>
        <end position="75"/>
    </location>
</feature>
<keyword evidence="2" id="KW-0472">Membrane</keyword>
<organism evidence="3">
    <name type="scientific">Trichuris suis</name>
    <name type="common">pig whipworm</name>
    <dbReference type="NCBI Taxonomy" id="68888"/>
    <lineage>
        <taxon>Eukaryota</taxon>
        <taxon>Metazoa</taxon>
        <taxon>Ecdysozoa</taxon>
        <taxon>Nematoda</taxon>
        <taxon>Enoplea</taxon>
        <taxon>Dorylaimia</taxon>
        <taxon>Trichinellida</taxon>
        <taxon>Trichuridae</taxon>
        <taxon>Trichuris</taxon>
    </lineage>
</organism>
<evidence type="ECO:0000313" key="3">
    <source>
        <dbReference type="EMBL" id="KFD65725.1"/>
    </source>
</evidence>
<dbReference type="EMBL" id="KL367533">
    <property type="protein sequence ID" value="KFD65725.1"/>
    <property type="molecule type" value="Genomic_DNA"/>
</dbReference>
<sequence>MFTCLYSSLQSIERQFQISSSLSGFIVSISDIGYVLAVVLISYMGGRSNRARWIASGFLLISVACVMIALPHFIFPHKRPSFNLTAINEQVRDAYTIHPTQVNTPSKLLNHPTIGPRLSPWAKELLTKMVSLSANESEEFDHYPEPFDHNISAGEKLKSLNKRDIVSWNPLQQDYMYYSDEQLTDNNYYYDLETLLRRDMAYSSERGLKFHNDPIRRVKREVWNMSDHLRNLMINVSLGNGKFGYLAKPISDEVNNIYTKSLSSEKRNQLMQSARLPFTYCNEVIVAVKKILEMEKCQTVNTNRIAVGIILFSMVLIGIGHCMPWTLGIPIIDDNVKRQNSPLFFATVVFLRLVGPPLGYTLGAAVNRYYFTLSDPRDIKTTDNRWIGAWWLAFLLLGVCLFFPSLVLFFFPRLKREIRRQSKVSLRKIAKEGEPLMGEVQPPTNLAHPNQEKRGSIVSALSVLQPTTVWSETKSEFAS</sequence>
<dbReference type="GO" id="GO:0015347">
    <property type="term" value="F:sodium-independent organic anion transmembrane transporter activity"/>
    <property type="evidence" value="ECO:0007669"/>
    <property type="project" value="TreeGrafter"/>
</dbReference>
<dbReference type="SUPFAM" id="SSF103473">
    <property type="entry name" value="MFS general substrate transporter"/>
    <property type="match status" value="1"/>
</dbReference>
<evidence type="ECO:0000256" key="1">
    <source>
        <dbReference type="ARBA" id="ARBA00023157"/>
    </source>
</evidence>
<dbReference type="AlphaFoldDB" id="A0A085N8C9"/>
<feature type="transmembrane region" description="Helical" evidence="2">
    <location>
        <begin position="20"/>
        <end position="41"/>
    </location>
</feature>
<feature type="transmembrane region" description="Helical" evidence="2">
    <location>
        <begin position="386"/>
        <end position="411"/>
    </location>
</feature>
<accession>A0A085N8C9</accession>
<dbReference type="GO" id="GO:0016323">
    <property type="term" value="C:basolateral plasma membrane"/>
    <property type="evidence" value="ECO:0007669"/>
    <property type="project" value="TreeGrafter"/>
</dbReference>
<feature type="transmembrane region" description="Helical" evidence="2">
    <location>
        <begin position="305"/>
        <end position="331"/>
    </location>
</feature>
<dbReference type="PANTHER" id="PTHR11388:SF76">
    <property type="entry name" value="SOLUTE CARRIER ORGANIC ANION TRANSPORTER FAMILY MEMBER"/>
    <property type="match status" value="1"/>
</dbReference>
<keyword evidence="2" id="KW-1133">Transmembrane helix</keyword>
<dbReference type="InterPro" id="IPR036259">
    <property type="entry name" value="MFS_trans_sf"/>
</dbReference>
<keyword evidence="1" id="KW-1015">Disulfide bond</keyword>
<gene>
    <name evidence="3" type="ORF">M514_11148</name>
</gene>
<reference evidence="3" key="1">
    <citation type="journal article" date="2014" name="Nat. Genet.">
        <title>Genome and transcriptome of the porcine whipworm Trichuris suis.</title>
        <authorList>
            <person name="Jex A.R."/>
            <person name="Nejsum P."/>
            <person name="Schwarz E.M."/>
            <person name="Hu L."/>
            <person name="Young N.D."/>
            <person name="Hall R.S."/>
            <person name="Korhonen P.K."/>
            <person name="Liao S."/>
            <person name="Thamsborg S."/>
            <person name="Xia J."/>
            <person name="Xu P."/>
            <person name="Wang S."/>
            <person name="Scheerlinck J.P."/>
            <person name="Hofmann A."/>
            <person name="Sternberg P.W."/>
            <person name="Wang J."/>
            <person name="Gasser R.B."/>
        </authorList>
    </citation>
    <scope>NUCLEOTIDE SEQUENCE [LARGE SCALE GENOMIC DNA]</scope>
    <source>
        <strain evidence="3">DCEP-RM93F</strain>
    </source>
</reference>